<evidence type="ECO:0000313" key="2">
    <source>
        <dbReference type="Proteomes" id="UP001301442"/>
    </source>
</evidence>
<protein>
    <submittedName>
        <fullName evidence="1">DUF3083 family protein</fullName>
    </submittedName>
</protein>
<accession>A0ABZ0GP26</accession>
<dbReference type="Pfam" id="PF11281">
    <property type="entry name" value="DUF3083"/>
    <property type="match status" value="1"/>
</dbReference>
<dbReference type="RefSeq" id="WP_348396130.1">
    <property type="nucleotide sequence ID" value="NZ_CP136600.1"/>
</dbReference>
<keyword evidence="2" id="KW-1185">Reference proteome</keyword>
<sequence length="385" mass="44243">MLKVNSRINLIRKRSAADKVYVPSDARENQYVLVEFKPNLALLELISGKSNNGVYFSDFYRNLSHSFFNLCEQYGFENVSFIAKNKLVRVMYAQEQQVIETQQQILFMYNPEVHTGLRTFFNADLLADKIELLFLATGEQLRLNAPEFHQRVSELITTFSRLMSVDIGTFKIRDHQHLTYDVFSSVKGNKKTVTHGFRPLIKRYQQQSLILPKTNHNMTFAIASLPVNKSLLQFCDIDESAPDPYNPLYTYVSDLFVKIAKQYNLNQLAIVANGKVPIIRQDNEDYLLPKGELLYLGFKPVGSGGLFVSQWDSQNLVDTIKLVFIASEININKRGYGRFVNHLTEALKQLSFELGYKPNKDTVMLRFHQHLMYNLPKANDSSTGI</sequence>
<dbReference type="InterPro" id="IPR021433">
    <property type="entry name" value="DUF3083"/>
</dbReference>
<dbReference type="Proteomes" id="UP001301442">
    <property type="component" value="Chromosome"/>
</dbReference>
<reference evidence="1 2" key="1">
    <citation type="submission" date="2023-09" db="EMBL/GenBank/DDBJ databases">
        <authorList>
            <person name="Qi X."/>
        </authorList>
    </citation>
    <scope>NUCLEOTIDE SEQUENCE [LARGE SCALE GENOMIC DNA]</scope>
    <source>
        <strain evidence="1 2">S1-1</strain>
    </source>
</reference>
<dbReference type="EMBL" id="CP136600">
    <property type="protein sequence ID" value="WOH37340.1"/>
    <property type="molecule type" value="Genomic_DNA"/>
</dbReference>
<organism evidence="1 2">
    <name type="scientific">Thalassotalea fonticola</name>
    <dbReference type="NCBI Taxonomy" id="3065649"/>
    <lineage>
        <taxon>Bacteria</taxon>
        <taxon>Pseudomonadati</taxon>
        <taxon>Pseudomonadota</taxon>
        <taxon>Gammaproteobacteria</taxon>
        <taxon>Alteromonadales</taxon>
        <taxon>Colwelliaceae</taxon>
        <taxon>Thalassotalea</taxon>
    </lineage>
</organism>
<proteinExistence type="predicted"/>
<gene>
    <name evidence="1" type="ORF">RI844_18560</name>
</gene>
<name>A0ABZ0GP26_9GAMM</name>
<evidence type="ECO:0000313" key="1">
    <source>
        <dbReference type="EMBL" id="WOH37340.1"/>
    </source>
</evidence>